<dbReference type="PANTHER" id="PTHR20857">
    <property type="entry name" value="THIAMINE-PHOSPHATE PYROPHOSPHORYLASE"/>
    <property type="match status" value="1"/>
</dbReference>
<feature type="binding site" evidence="9">
    <location>
        <begin position="136"/>
        <end position="138"/>
    </location>
    <ligand>
        <name>2-[(2R,5Z)-2-carboxy-4-methylthiazol-5(2H)-ylidene]ethyl phosphate</name>
        <dbReference type="ChEBI" id="CHEBI:62899"/>
    </ligand>
</feature>
<keyword evidence="2 9" id="KW-0808">Transferase</keyword>
<dbReference type="InterPro" id="IPR013785">
    <property type="entry name" value="Aldolase_TIM"/>
</dbReference>
<comment type="function">
    <text evidence="9">Condenses 4-methyl-5-(beta-hydroxyethyl)thiazole monophosphate (THZ-P) and 2-methyl-4-amino-5-hydroxymethyl pyrimidine pyrophosphate (HMP-PP) to form thiamine monophosphate (TMP).</text>
</comment>
<evidence type="ECO:0000313" key="13">
    <source>
        <dbReference type="EMBL" id="RDD67232.1"/>
    </source>
</evidence>
<dbReference type="GO" id="GO:0000287">
    <property type="term" value="F:magnesium ion binding"/>
    <property type="evidence" value="ECO:0007669"/>
    <property type="project" value="UniProtKB-UniRule"/>
</dbReference>
<gene>
    <name evidence="9 13" type="primary">thiE</name>
    <name evidence="13" type="ORF">DU478_05715</name>
</gene>
<name>A0A369TQR3_9RHOB</name>
<comment type="pathway">
    <text evidence="1 9 11">Cofactor biosynthesis; thiamine diphosphate biosynthesis; thiamine phosphate from 4-amino-2-methyl-5-diphosphomethylpyrimidine and 4-methyl-5-(2-phosphoethyl)-thiazole: step 1/1.</text>
</comment>
<evidence type="ECO:0000313" key="14">
    <source>
        <dbReference type="Proteomes" id="UP000253977"/>
    </source>
</evidence>
<evidence type="ECO:0000256" key="9">
    <source>
        <dbReference type="HAMAP-Rule" id="MF_00097"/>
    </source>
</evidence>
<sequence>MRRCPDLSLYLVLDPGLCAGVGMVETARAAVAGGATVVQLRDKTADTARMIETGRALKAALAGTGAALIVNDDVEAAIAIGADGLHIGQGDMAVAEARERIGAAMVLGLSVETPALSAAVDPALVDYIGAGPVFATPSKRDHKAPVGFDGLAAQVAASPVPAVAIGGLKAANVAQALKAGAQGVAVVSAICGQPDPEAAARALKDRIDALTA</sequence>
<feature type="binding site" evidence="9">
    <location>
        <position position="139"/>
    </location>
    <ligand>
        <name>4-amino-2-methyl-5-(diphosphooxymethyl)pyrimidine</name>
        <dbReference type="ChEBI" id="CHEBI:57841"/>
    </ligand>
</feature>
<accession>A0A369TQR3</accession>
<feature type="binding site" evidence="9">
    <location>
        <position position="71"/>
    </location>
    <ligand>
        <name>4-amino-2-methyl-5-(diphosphooxymethyl)pyrimidine</name>
        <dbReference type="ChEBI" id="CHEBI:57841"/>
    </ligand>
</feature>
<evidence type="ECO:0000256" key="7">
    <source>
        <dbReference type="ARBA" id="ARBA00047851"/>
    </source>
</evidence>
<keyword evidence="4 9" id="KW-0460">Magnesium</keyword>
<comment type="catalytic activity">
    <reaction evidence="7 9 10">
        <text>2-(2-carboxy-4-methylthiazol-5-yl)ethyl phosphate + 4-amino-2-methyl-5-(diphosphooxymethyl)pyrimidine + 2 H(+) = thiamine phosphate + CO2 + diphosphate</text>
        <dbReference type="Rhea" id="RHEA:47848"/>
        <dbReference type="ChEBI" id="CHEBI:15378"/>
        <dbReference type="ChEBI" id="CHEBI:16526"/>
        <dbReference type="ChEBI" id="CHEBI:33019"/>
        <dbReference type="ChEBI" id="CHEBI:37575"/>
        <dbReference type="ChEBI" id="CHEBI:57841"/>
        <dbReference type="ChEBI" id="CHEBI:62890"/>
        <dbReference type="EC" id="2.5.1.3"/>
    </reaction>
</comment>
<dbReference type="InterPro" id="IPR034291">
    <property type="entry name" value="TMP_synthase"/>
</dbReference>
<comment type="catalytic activity">
    <reaction evidence="8 9 10">
        <text>2-[(2R,5Z)-2-carboxy-4-methylthiazol-5(2H)-ylidene]ethyl phosphate + 4-amino-2-methyl-5-(diphosphooxymethyl)pyrimidine + 2 H(+) = thiamine phosphate + CO2 + diphosphate</text>
        <dbReference type="Rhea" id="RHEA:47844"/>
        <dbReference type="ChEBI" id="CHEBI:15378"/>
        <dbReference type="ChEBI" id="CHEBI:16526"/>
        <dbReference type="ChEBI" id="CHEBI:33019"/>
        <dbReference type="ChEBI" id="CHEBI:37575"/>
        <dbReference type="ChEBI" id="CHEBI:57841"/>
        <dbReference type="ChEBI" id="CHEBI:62899"/>
        <dbReference type="EC" id="2.5.1.3"/>
    </reaction>
</comment>
<dbReference type="InterPro" id="IPR022998">
    <property type="entry name" value="ThiamineP_synth_TenI"/>
</dbReference>
<proteinExistence type="inferred from homology"/>
<dbReference type="CDD" id="cd00564">
    <property type="entry name" value="TMP_TenI"/>
    <property type="match status" value="1"/>
</dbReference>
<dbReference type="RefSeq" id="WP_114509981.1">
    <property type="nucleotide sequence ID" value="NZ_QPMK01000003.1"/>
</dbReference>
<dbReference type="GO" id="GO:0005737">
    <property type="term" value="C:cytoplasm"/>
    <property type="evidence" value="ECO:0007669"/>
    <property type="project" value="TreeGrafter"/>
</dbReference>
<dbReference type="HAMAP" id="MF_00097">
    <property type="entry name" value="TMP_synthase"/>
    <property type="match status" value="1"/>
</dbReference>
<dbReference type="OrthoDB" id="9810880at2"/>
<protein>
    <recommendedName>
        <fullName evidence="9">Thiamine-phosphate synthase</fullName>
        <shortName evidence="9">TP synthase</shortName>
        <shortName evidence="9">TPS</shortName>
        <ecNumber evidence="9">2.5.1.3</ecNumber>
    </recommendedName>
    <alternativeName>
        <fullName evidence="9">Thiamine-phosphate pyrophosphorylase</fullName>
        <shortName evidence="9">TMP pyrophosphorylase</shortName>
        <shortName evidence="9">TMP-PPase</shortName>
    </alternativeName>
</protein>
<evidence type="ECO:0000256" key="11">
    <source>
        <dbReference type="RuleBase" id="RU004253"/>
    </source>
</evidence>
<comment type="caution">
    <text evidence="13">The sequence shown here is derived from an EMBL/GenBank/DDBJ whole genome shotgun (WGS) entry which is preliminary data.</text>
</comment>
<reference evidence="13 14" key="1">
    <citation type="submission" date="2018-07" db="EMBL/GenBank/DDBJ databases">
        <title>Thalassococcus profundi sp. nov., a marine bacterium isolated from deep seawater of Okinawa Trough.</title>
        <authorList>
            <person name="Yu M."/>
        </authorList>
    </citation>
    <scope>NUCLEOTIDE SEQUENCE [LARGE SCALE GENOMIC DNA]</scope>
    <source>
        <strain evidence="13 14">WRAS1</strain>
    </source>
</reference>
<feature type="domain" description="Thiamine phosphate synthase/TenI" evidence="12">
    <location>
        <begin position="9"/>
        <end position="190"/>
    </location>
</feature>
<evidence type="ECO:0000256" key="4">
    <source>
        <dbReference type="ARBA" id="ARBA00022842"/>
    </source>
</evidence>
<dbReference type="EC" id="2.5.1.3" evidence="9"/>
<dbReference type="Pfam" id="PF02581">
    <property type="entry name" value="TMP-TENI"/>
    <property type="match status" value="1"/>
</dbReference>
<dbReference type="GO" id="GO:0009228">
    <property type="term" value="P:thiamine biosynthetic process"/>
    <property type="evidence" value="ECO:0007669"/>
    <property type="project" value="UniProtKB-KW"/>
</dbReference>
<feature type="binding site" evidence="9">
    <location>
        <begin position="187"/>
        <end position="188"/>
    </location>
    <ligand>
        <name>2-[(2R,5Z)-2-carboxy-4-methylthiazol-5(2H)-ylidene]ethyl phosphate</name>
        <dbReference type="ChEBI" id="CHEBI:62899"/>
    </ligand>
</feature>
<evidence type="ECO:0000256" key="6">
    <source>
        <dbReference type="ARBA" id="ARBA00047334"/>
    </source>
</evidence>
<feature type="binding site" evidence="9">
    <location>
        <position position="72"/>
    </location>
    <ligand>
        <name>Mg(2+)</name>
        <dbReference type="ChEBI" id="CHEBI:18420"/>
    </ligand>
</feature>
<dbReference type="SUPFAM" id="SSF51391">
    <property type="entry name" value="Thiamin phosphate synthase"/>
    <property type="match status" value="1"/>
</dbReference>
<evidence type="ECO:0000259" key="12">
    <source>
        <dbReference type="Pfam" id="PF02581"/>
    </source>
</evidence>
<dbReference type="InterPro" id="IPR036206">
    <property type="entry name" value="ThiamineP_synth_sf"/>
</dbReference>
<evidence type="ECO:0000256" key="5">
    <source>
        <dbReference type="ARBA" id="ARBA00022977"/>
    </source>
</evidence>
<dbReference type="UniPathway" id="UPA00060">
    <property type="reaction ID" value="UER00141"/>
</dbReference>
<keyword evidence="5 9" id="KW-0784">Thiamine biosynthesis</keyword>
<dbReference type="EMBL" id="QPMK01000003">
    <property type="protein sequence ID" value="RDD67232.1"/>
    <property type="molecule type" value="Genomic_DNA"/>
</dbReference>
<evidence type="ECO:0000256" key="1">
    <source>
        <dbReference type="ARBA" id="ARBA00005165"/>
    </source>
</evidence>
<dbReference type="Proteomes" id="UP000253977">
    <property type="component" value="Unassembled WGS sequence"/>
</dbReference>
<feature type="binding site" evidence="9">
    <location>
        <position position="110"/>
    </location>
    <ligand>
        <name>4-amino-2-methyl-5-(diphosphooxymethyl)pyrimidine</name>
        <dbReference type="ChEBI" id="CHEBI:57841"/>
    </ligand>
</feature>
<keyword evidence="14" id="KW-1185">Reference proteome</keyword>
<dbReference type="GO" id="GO:0004789">
    <property type="term" value="F:thiamine-phosphate diphosphorylase activity"/>
    <property type="evidence" value="ECO:0007669"/>
    <property type="project" value="UniProtKB-UniRule"/>
</dbReference>
<dbReference type="GO" id="GO:0009229">
    <property type="term" value="P:thiamine diphosphate biosynthetic process"/>
    <property type="evidence" value="ECO:0007669"/>
    <property type="project" value="UniProtKB-UniRule"/>
</dbReference>
<organism evidence="13 14">
    <name type="scientific">Thalassococcus profundi</name>
    <dbReference type="NCBI Taxonomy" id="2282382"/>
    <lineage>
        <taxon>Bacteria</taxon>
        <taxon>Pseudomonadati</taxon>
        <taxon>Pseudomonadota</taxon>
        <taxon>Alphaproteobacteria</taxon>
        <taxon>Rhodobacterales</taxon>
        <taxon>Roseobacteraceae</taxon>
        <taxon>Thalassococcus</taxon>
    </lineage>
</organism>
<keyword evidence="3 9" id="KW-0479">Metal-binding</keyword>
<dbReference type="PANTHER" id="PTHR20857:SF15">
    <property type="entry name" value="THIAMINE-PHOSPHATE SYNTHASE"/>
    <property type="match status" value="1"/>
</dbReference>
<feature type="binding site" evidence="9">
    <location>
        <position position="167"/>
    </location>
    <ligand>
        <name>2-[(2R,5Z)-2-carboxy-4-methylthiazol-5(2H)-ylidene]ethyl phosphate</name>
        <dbReference type="ChEBI" id="CHEBI:62899"/>
    </ligand>
</feature>
<evidence type="ECO:0000256" key="3">
    <source>
        <dbReference type="ARBA" id="ARBA00022723"/>
    </source>
</evidence>
<feature type="binding site" evidence="9">
    <location>
        <begin position="39"/>
        <end position="43"/>
    </location>
    <ligand>
        <name>4-amino-2-methyl-5-(diphosphooxymethyl)pyrimidine</name>
        <dbReference type="ChEBI" id="CHEBI:57841"/>
    </ligand>
</feature>
<dbReference type="AlphaFoldDB" id="A0A369TQR3"/>
<feature type="binding site" evidence="9">
    <location>
        <position position="91"/>
    </location>
    <ligand>
        <name>Mg(2+)</name>
        <dbReference type="ChEBI" id="CHEBI:18420"/>
    </ligand>
</feature>
<evidence type="ECO:0000256" key="10">
    <source>
        <dbReference type="RuleBase" id="RU003826"/>
    </source>
</evidence>
<comment type="similarity">
    <text evidence="9 10">Belongs to the thiamine-phosphate synthase family.</text>
</comment>
<comment type="cofactor">
    <cofactor evidence="9">
        <name>Mg(2+)</name>
        <dbReference type="ChEBI" id="CHEBI:18420"/>
    </cofactor>
    <text evidence="9">Binds 1 Mg(2+) ion per subunit.</text>
</comment>
<comment type="catalytic activity">
    <reaction evidence="6 9 10">
        <text>4-methyl-5-(2-phosphooxyethyl)-thiazole + 4-amino-2-methyl-5-(diphosphooxymethyl)pyrimidine + H(+) = thiamine phosphate + diphosphate</text>
        <dbReference type="Rhea" id="RHEA:22328"/>
        <dbReference type="ChEBI" id="CHEBI:15378"/>
        <dbReference type="ChEBI" id="CHEBI:33019"/>
        <dbReference type="ChEBI" id="CHEBI:37575"/>
        <dbReference type="ChEBI" id="CHEBI:57841"/>
        <dbReference type="ChEBI" id="CHEBI:58296"/>
        <dbReference type="EC" id="2.5.1.3"/>
    </reaction>
</comment>
<dbReference type="Gene3D" id="3.20.20.70">
    <property type="entry name" value="Aldolase class I"/>
    <property type="match status" value="1"/>
</dbReference>
<dbReference type="NCBIfam" id="TIGR00693">
    <property type="entry name" value="thiE"/>
    <property type="match status" value="1"/>
</dbReference>
<evidence type="ECO:0000256" key="8">
    <source>
        <dbReference type="ARBA" id="ARBA00047883"/>
    </source>
</evidence>
<evidence type="ECO:0000256" key="2">
    <source>
        <dbReference type="ARBA" id="ARBA00022679"/>
    </source>
</evidence>